<keyword evidence="10 17" id="KW-0560">Oxidoreductase</keyword>
<dbReference type="GO" id="GO:0009086">
    <property type="term" value="P:methionine biosynthetic process"/>
    <property type="evidence" value="ECO:0007669"/>
    <property type="project" value="UniProtKB-KW"/>
</dbReference>
<proteinExistence type="predicted"/>
<accession>A0A437R0T0</accession>
<dbReference type="EC" id="1.1.1.3" evidence="6"/>
<evidence type="ECO:0000256" key="8">
    <source>
        <dbReference type="ARBA" id="ARBA00022697"/>
    </source>
</evidence>
<comment type="pathway">
    <text evidence="3">Amino-acid biosynthesis; L-threonine biosynthesis; L-threonine from L-aspartate: step 3/5.</text>
</comment>
<evidence type="ECO:0000256" key="10">
    <source>
        <dbReference type="ARBA" id="ARBA00023002"/>
    </source>
</evidence>
<dbReference type="UniPathway" id="UPA00050">
    <property type="reaction ID" value="UER00063"/>
</dbReference>
<dbReference type="GO" id="GO:0009088">
    <property type="term" value="P:threonine biosynthetic process"/>
    <property type="evidence" value="ECO:0007669"/>
    <property type="project" value="UniProtKB-UniPathway"/>
</dbReference>
<dbReference type="UniPathway" id="UPA00051">
    <property type="reaction ID" value="UER00462"/>
</dbReference>
<dbReference type="InterPro" id="IPR019811">
    <property type="entry name" value="HDH_CS"/>
</dbReference>
<evidence type="ECO:0000256" key="5">
    <source>
        <dbReference type="ARBA" id="ARBA00005139"/>
    </source>
</evidence>
<dbReference type="InterPro" id="IPR005106">
    <property type="entry name" value="Asp/hSer_DH_NAD-bd"/>
</dbReference>
<dbReference type="InterPro" id="IPR001048">
    <property type="entry name" value="Asp/Glu/Uridylate_kinase"/>
</dbReference>
<dbReference type="RefSeq" id="WP_127698317.1">
    <property type="nucleotide sequence ID" value="NZ_SACS01000005.1"/>
</dbReference>
<comment type="pathway">
    <text evidence="5">Amino-acid biosynthesis; L-threonine biosynthesis; L-threonine from L-aspartate: step 1/5.</text>
</comment>
<gene>
    <name evidence="17" type="ORF">EOE67_07005</name>
</gene>
<dbReference type="GO" id="GO:0050661">
    <property type="term" value="F:NADP binding"/>
    <property type="evidence" value="ECO:0007669"/>
    <property type="project" value="InterPro"/>
</dbReference>
<keyword evidence="9" id="KW-0521">NADP</keyword>
<dbReference type="PROSITE" id="PS00324">
    <property type="entry name" value="ASPARTOKINASE"/>
    <property type="match status" value="1"/>
</dbReference>
<evidence type="ECO:0000256" key="6">
    <source>
        <dbReference type="ARBA" id="ARBA00013213"/>
    </source>
</evidence>
<evidence type="ECO:0000256" key="2">
    <source>
        <dbReference type="ARBA" id="ARBA00004986"/>
    </source>
</evidence>
<dbReference type="Proteomes" id="UP000283077">
    <property type="component" value="Unassembled WGS sequence"/>
</dbReference>
<keyword evidence="11" id="KW-0486">Methionine biosynthesis</keyword>
<comment type="pathway">
    <text evidence="4">Amino-acid biosynthesis; L-methionine biosynthesis via de novo pathway; L-homoserine from L-aspartate: step 3/3.</text>
</comment>
<evidence type="ECO:0000256" key="9">
    <source>
        <dbReference type="ARBA" id="ARBA00022857"/>
    </source>
</evidence>
<evidence type="ECO:0000256" key="11">
    <source>
        <dbReference type="ARBA" id="ARBA00023167"/>
    </source>
</evidence>
<keyword evidence="18" id="KW-1185">Reference proteome</keyword>
<feature type="domain" description="Aspartate/glutamate/uridylate kinase" evidence="14">
    <location>
        <begin position="23"/>
        <end position="286"/>
    </location>
</feature>
<evidence type="ECO:0000259" key="14">
    <source>
        <dbReference type="Pfam" id="PF00696"/>
    </source>
</evidence>
<comment type="catalytic activity">
    <reaction evidence="12">
        <text>L-homoserine + NADP(+) = L-aspartate 4-semialdehyde + NADPH + H(+)</text>
        <dbReference type="Rhea" id="RHEA:15761"/>
        <dbReference type="ChEBI" id="CHEBI:15378"/>
        <dbReference type="ChEBI" id="CHEBI:57476"/>
        <dbReference type="ChEBI" id="CHEBI:57783"/>
        <dbReference type="ChEBI" id="CHEBI:58349"/>
        <dbReference type="ChEBI" id="CHEBI:537519"/>
        <dbReference type="EC" id="1.1.1.3"/>
    </reaction>
    <physiologicalReaction direction="right-to-left" evidence="12">
        <dbReference type="Rhea" id="RHEA:15763"/>
    </physiologicalReaction>
</comment>
<evidence type="ECO:0000256" key="12">
    <source>
        <dbReference type="ARBA" id="ARBA00048841"/>
    </source>
</evidence>
<dbReference type="InterPro" id="IPR011147">
    <property type="entry name" value="Bifunc_Aspkin/hSer_DH"/>
</dbReference>
<dbReference type="Pfam" id="PF00696">
    <property type="entry name" value="AA_kinase"/>
    <property type="match status" value="1"/>
</dbReference>
<dbReference type="GO" id="GO:0004412">
    <property type="term" value="F:homoserine dehydrogenase activity"/>
    <property type="evidence" value="ECO:0007669"/>
    <property type="project" value="UniProtKB-EC"/>
</dbReference>
<dbReference type="SUPFAM" id="SSF53633">
    <property type="entry name" value="Carbamate kinase-like"/>
    <property type="match status" value="1"/>
</dbReference>
<dbReference type="SUPFAM" id="SSF51735">
    <property type="entry name" value="NAD(P)-binding Rossmann-fold domains"/>
    <property type="match status" value="1"/>
</dbReference>
<dbReference type="Pfam" id="PF00742">
    <property type="entry name" value="Homoserine_dh"/>
    <property type="match status" value="1"/>
</dbReference>
<sequence>MAVQFSTAFNATTFSATTVASALVVHKFGGSSLASAERFHAVADILLAQPQASAWVVVSAPGDTTDALLALLDAAADQTALEQHWQALSQQLRLLVTRTLSVATAPLVLNQLNSWLADVPVAAQAGRHNDVLAIGEKLSTLLLSHLLQDRGQQATAIDARDFLRLDGQQVQWQQSAELLQQLVQPGFNVVTGFIARTVDGKSITLGRNGSDYSATIVGRLVLAQSINIWTDVDAIYSADPRKVPSARAYRQVPFAQARTLAQLGNPVLHAKTLSPLADFNAELVVRSSYEPEQPGCRVSRQAAIEVQFVTDLADVVLVTFPKSQQVTAEQAAAALQSTVFAVPGDVKSWVVEQKNLDALLSFLGQQQIYPRVSSAQYQAIAWVKPAAKQQQQLSLQAAHWLERQQPAFSFENAELALWLFQPPLSARELTEFHQLLLPSQVRLNVVVAGTGNVGSEFLALLGKQQQAFTGQIELKLAGVFNSRQACFSDDLTVQNWPQQLATAPAYQKQELLDYLAALPSPKVLVDITPSKAFAEGYGDFVQTGCHLISANKQGVTLPLAQYQQISALVAEQQVSWLANTTVGAGLPVQRILQELQSSGDHIQQISGIFSGTLSWLLCKYDGSAPFSEFVTKAQAEGLTEPDPRDDLSGKDVQRKLLVLARELGLTLDINDIELTPLLPEGLEQGSWDEFWLKRDELDSAVAATFATAKAAGQVLRYVATLTVTAEGPKANVQLLSVAPDHPLAAIQACDNVFVIESDWYQANPLVLKGPGAGRLVTAGGIHADLAILARQQMAAAKAARHSQAQAAAWANERA</sequence>
<dbReference type="GO" id="GO:0009090">
    <property type="term" value="P:homoserine biosynthetic process"/>
    <property type="evidence" value="ECO:0007669"/>
    <property type="project" value="UniProtKB-ARBA"/>
</dbReference>
<dbReference type="OrthoDB" id="9799110at2"/>
<dbReference type="InterPro" id="IPR036291">
    <property type="entry name" value="NAD(P)-bd_dom_sf"/>
</dbReference>
<dbReference type="InterPro" id="IPR042199">
    <property type="entry name" value="AsparK_Bifunc_asparK/hSer_DH"/>
</dbReference>
<evidence type="ECO:0000256" key="4">
    <source>
        <dbReference type="ARBA" id="ARBA00005062"/>
    </source>
</evidence>
<evidence type="ECO:0000259" key="15">
    <source>
        <dbReference type="Pfam" id="PF00742"/>
    </source>
</evidence>
<dbReference type="SUPFAM" id="SSF55347">
    <property type="entry name" value="Glyceraldehyde-3-phosphate dehydrogenase-like, C-terminal domain"/>
    <property type="match status" value="1"/>
</dbReference>
<keyword evidence="17" id="KW-0808">Transferase</keyword>
<evidence type="ECO:0000256" key="13">
    <source>
        <dbReference type="ARBA" id="ARBA00049031"/>
    </source>
</evidence>
<evidence type="ECO:0000313" key="17">
    <source>
        <dbReference type="EMBL" id="RVU40337.1"/>
    </source>
</evidence>
<keyword evidence="7" id="KW-0028">Amino-acid biosynthesis</keyword>
<feature type="domain" description="Homoserine dehydrogenase catalytic" evidence="15">
    <location>
        <begin position="587"/>
        <end position="785"/>
    </location>
</feature>
<dbReference type="InterPro" id="IPR001342">
    <property type="entry name" value="HDH_cat"/>
</dbReference>
<dbReference type="Gene3D" id="3.30.360.10">
    <property type="entry name" value="Dihydrodipicolinate Reductase, domain 2"/>
    <property type="match status" value="1"/>
</dbReference>
<comment type="catalytic activity">
    <reaction evidence="13">
        <text>L-homoserine + NAD(+) = L-aspartate 4-semialdehyde + NADH + H(+)</text>
        <dbReference type="Rhea" id="RHEA:15757"/>
        <dbReference type="ChEBI" id="CHEBI:15378"/>
        <dbReference type="ChEBI" id="CHEBI:57476"/>
        <dbReference type="ChEBI" id="CHEBI:57540"/>
        <dbReference type="ChEBI" id="CHEBI:57945"/>
        <dbReference type="ChEBI" id="CHEBI:537519"/>
        <dbReference type="EC" id="1.1.1.3"/>
    </reaction>
    <physiologicalReaction direction="right-to-left" evidence="13">
        <dbReference type="Rhea" id="RHEA:15759"/>
    </physiologicalReaction>
</comment>
<keyword evidence="17" id="KW-0418">Kinase</keyword>
<organism evidence="17 18">
    <name type="scientific">Rheinheimera riviphila</name>
    <dbReference type="NCBI Taxonomy" id="1834037"/>
    <lineage>
        <taxon>Bacteria</taxon>
        <taxon>Pseudomonadati</taxon>
        <taxon>Pseudomonadota</taxon>
        <taxon>Gammaproteobacteria</taxon>
        <taxon>Chromatiales</taxon>
        <taxon>Chromatiaceae</taxon>
        <taxon>Rheinheimera</taxon>
    </lineage>
</organism>
<name>A0A437R0T0_9GAMM</name>
<dbReference type="GO" id="GO:0009089">
    <property type="term" value="P:lysine biosynthetic process via diaminopimelate"/>
    <property type="evidence" value="ECO:0007669"/>
    <property type="project" value="UniProtKB-ARBA"/>
</dbReference>
<dbReference type="Gene3D" id="3.40.1160.10">
    <property type="entry name" value="Acetylglutamate kinase-like"/>
    <property type="match status" value="1"/>
</dbReference>
<evidence type="ECO:0000256" key="7">
    <source>
        <dbReference type="ARBA" id="ARBA00022605"/>
    </source>
</evidence>
<dbReference type="PANTHER" id="PTHR43070:SF3">
    <property type="entry name" value="HOMOSERINE DEHYDROGENASE"/>
    <property type="match status" value="1"/>
</dbReference>
<dbReference type="NCBIfam" id="NF007003">
    <property type="entry name" value="PRK09466.1"/>
    <property type="match status" value="1"/>
</dbReference>
<evidence type="ECO:0000313" key="18">
    <source>
        <dbReference type="Proteomes" id="UP000283077"/>
    </source>
</evidence>
<evidence type="ECO:0000256" key="1">
    <source>
        <dbReference type="ARBA" id="ARBA00001920"/>
    </source>
</evidence>
<evidence type="ECO:0000259" key="16">
    <source>
        <dbReference type="Pfam" id="PF03447"/>
    </source>
</evidence>
<dbReference type="AlphaFoldDB" id="A0A437R0T0"/>
<evidence type="ECO:0000256" key="3">
    <source>
        <dbReference type="ARBA" id="ARBA00005056"/>
    </source>
</evidence>
<keyword evidence="8" id="KW-0791">Threonine biosynthesis</keyword>
<dbReference type="FunFam" id="3.30.360.10:FF:000006">
    <property type="entry name" value="Bifunctional aspartokinase/homoserine dehydrogenase"/>
    <property type="match status" value="1"/>
</dbReference>
<dbReference type="Gene3D" id="1.20.120.1320">
    <property type="entry name" value="Aspartokinase, catalytic domain"/>
    <property type="match status" value="1"/>
</dbReference>
<dbReference type="Gene3D" id="3.40.50.720">
    <property type="entry name" value="NAD(P)-binding Rossmann-like Domain"/>
    <property type="match status" value="1"/>
</dbReference>
<protein>
    <recommendedName>
        <fullName evidence="6">homoserine dehydrogenase</fullName>
        <ecNumber evidence="6">1.1.1.3</ecNumber>
    </recommendedName>
</protein>
<comment type="caution">
    <text evidence="17">The sequence shown here is derived from an EMBL/GenBank/DDBJ whole genome shotgun (WGS) entry which is preliminary data.</text>
</comment>
<dbReference type="InterPro" id="IPR036393">
    <property type="entry name" value="AceGlu_kinase-like_sf"/>
</dbReference>
<comment type="pathway">
    <text evidence="2">Amino-acid biosynthesis; L-methionine biosynthesis via de novo pathway; L-homoserine from L-aspartate: step 1/3.</text>
</comment>
<dbReference type="PANTHER" id="PTHR43070">
    <property type="match status" value="1"/>
</dbReference>
<dbReference type="GO" id="GO:0004072">
    <property type="term" value="F:aspartate kinase activity"/>
    <property type="evidence" value="ECO:0007669"/>
    <property type="project" value="InterPro"/>
</dbReference>
<dbReference type="EMBL" id="SACS01000005">
    <property type="protein sequence ID" value="RVU40337.1"/>
    <property type="molecule type" value="Genomic_DNA"/>
</dbReference>
<dbReference type="InterPro" id="IPR018042">
    <property type="entry name" value="Aspartate_kinase_CS"/>
</dbReference>
<dbReference type="PROSITE" id="PS01042">
    <property type="entry name" value="HOMOSER_DHGENASE"/>
    <property type="match status" value="1"/>
</dbReference>
<comment type="cofactor">
    <cofactor evidence="1">
        <name>a metal cation</name>
        <dbReference type="ChEBI" id="CHEBI:25213"/>
    </cofactor>
</comment>
<dbReference type="Pfam" id="PF03447">
    <property type="entry name" value="NAD_binding_3"/>
    <property type="match status" value="1"/>
</dbReference>
<reference evidence="17 18" key="1">
    <citation type="submission" date="2019-01" db="EMBL/GenBank/DDBJ databases">
        <authorList>
            <person name="Chen W.-M."/>
        </authorList>
    </citation>
    <scope>NUCLEOTIDE SEQUENCE [LARGE SCALE GENOMIC DNA]</scope>
    <source>
        <strain evidence="17 18">KYPC3</strain>
    </source>
</reference>
<feature type="domain" description="Aspartate/homoserine dehydrogenase NAD-binding" evidence="16">
    <location>
        <begin position="449"/>
        <end position="577"/>
    </location>
</feature>